<reference evidence="2" key="5">
    <citation type="submission" date="2015-06" db="UniProtKB">
        <authorList>
            <consortium name="EnsemblFungi"/>
        </authorList>
    </citation>
    <scope>IDENTIFICATION</scope>
    <source>
        <strain evidence="2">ATCC 64411</strain>
    </source>
</reference>
<dbReference type="EMBL" id="GL876967">
    <property type="protein sequence ID" value="KLU82846.1"/>
    <property type="molecule type" value="Genomic_DNA"/>
</dbReference>
<reference evidence="3" key="1">
    <citation type="submission" date="2010-05" db="EMBL/GenBank/DDBJ databases">
        <title>The genome sequence of Magnaporthe poae strain ATCC 64411.</title>
        <authorList>
            <person name="Ma L.-J."/>
            <person name="Dead R."/>
            <person name="Young S."/>
            <person name="Zeng Q."/>
            <person name="Koehrsen M."/>
            <person name="Alvarado L."/>
            <person name="Berlin A."/>
            <person name="Chapman S.B."/>
            <person name="Chen Z."/>
            <person name="Freedman E."/>
            <person name="Gellesch M."/>
            <person name="Goldberg J."/>
            <person name="Griggs A."/>
            <person name="Gujja S."/>
            <person name="Heilman E.R."/>
            <person name="Heiman D."/>
            <person name="Hepburn T."/>
            <person name="Howarth C."/>
            <person name="Jen D."/>
            <person name="Larson L."/>
            <person name="Mehta T."/>
            <person name="Neiman D."/>
            <person name="Pearson M."/>
            <person name="Roberts A."/>
            <person name="Saif S."/>
            <person name="Shea T."/>
            <person name="Shenoy N."/>
            <person name="Sisk P."/>
            <person name="Stolte C."/>
            <person name="Sykes S."/>
            <person name="Walk T."/>
            <person name="White J."/>
            <person name="Yandava C."/>
            <person name="Haas B."/>
            <person name="Nusbaum C."/>
            <person name="Birren B."/>
        </authorList>
    </citation>
    <scope>NUCLEOTIDE SEQUENCE [LARGE SCALE GENOMIC DNA]</scope>
    <source>
        <strain evidence="3">ATCC 64411 / 73-15</strain>
    </source>
</reference>
<dbReference type="VEuPathDB" id="FungiDB:MAPG_01914"/>
<gene>
    <name evidence="1" type="ORF">MAPG_01914</name>
</gene>
<keyword evidence="3" id="KW-1185">Reference proteome</keyword>
<dbReference type="EMBL" id="ADBL01000479">
    <property type="status" value="NOT_ANNOTATED_CDS"/>
    <property type="molecule type" value="Genomic_DNA"/>
</dbReference>
<accession>A0A0C4DPY3</accession>
<reference evidence="1" key="2">
    <citation type="submission" date="2010-05" db="EMBL/GenBank/DDBJ databases">
        <title>The Genome Sequence of Magnaporthe poae strain ATCC 64411.</title>
        <authorList>
            <consortium name="The Broad Institute Genome Sequencing Platform"/>
            <consortium name="Broad Institute Genome Sequencing Center for Infectious Disease"/>
            <person name="Ma L.-J."/>
            <person name="Dead R."/>
            <person name="Young S."/>
            <person name="Zeng Q."/>
            <person name="Koehrsen M."/>
            <person name="Alvarado L."/>
            <person name="Berlin A."/>
            <person name="Chapman S.B."/>
            <person name="Chen Z."/>
            <person name="Freedman E."/>
            <person name="Gellesch M."/>
            <person name="Goldberg J."/>
            <person name="Griggs A."/>
            <person name="Gujja S."/>
            <person name="Heilman E.R."/>
            <person name="Heiman D."/>
            <person name="Hepburn T."/>
            <person name="Howarth C."/>
            <person name="Jen D."/>
            <person name="Larson L."/>
            <person name="Mehta T."/>
            <person name="Neiman D."/>
            <person name="Pearson M."/>
            <person name="Roberts A."/>
            <person name="Saif S."/>
            <person name="Shea T."/>
            <person name="Shenoy N."/>
            <person name="Sisk P."/>
            <person name="Stolte C."/>
            <person name="Sykes S."/>
            <person name="Walk T."/>
            <person name="White J."/>
            <person name="Yandava C."/>
            <person name="Haas B."/>
            <person name="Nusbaum C."/>
            <person name="Birren B."/>
        </authorList>
    </citation>
    <scope>NUCLEOTIDE SEQUENCE</scope>
    <source>
        <strain evidence="1">ATCC 64411</strain>
    </source>
</reference>
<organism evidence="2 3">
    <name type="scientific">Magnaporthiopsis poae (strain ATCC 64411 / 73-15)</name>
    <name type="common">Kentucky bluegrass fungus</name>
    <name type="synonym">Magnaporthe poae</name>
    <dbReference type="NCBI Taxonomy" id="644358"/>
    <lineage>
        <taxon>Eukaryota</taxon>
        <taxon>Fungi</taxon>
        <taxon>Dikarya</taxon>
        <taxon>Ascomycota</taxon>
        <taxon>Pezizomycotina</taxon>
        <taxon>Sordariomycetes</taxon>
        <taxon>Sordariomycetidae</taxon>
        <taxon>Magnaporthales</taxon>
        <taxon>Magnaporthaceae</taxon>
        <taxon>Magnaporthiopsis</taxon>
    </lineage>
</organism>
<evidence type="ECO:0000313" key="1">
    <source>
        <dbReference type="EMBL" id="KLU82846.1"/>
    </source>
</evidence>
<proteinExistence type="predicted"/>
<reference evidence="2" key="4">
    <citation type="journal article" date="2015" name="G3 (Bethesda)">
        <title>Genome sequences of three phytopathogenic species of the Magnaporthaceae family of fungi.</title>
        <authorList>
            <person name="Okagaki L.H."/>
            <person name="Nunes C.C."/>
            <person name="Sailsbery J."/>
            <person name="Clay B."/>
            <person name="Brown D."/>
            <person name="John T."/>
            <person name="Oh Y."/>
            <person name="Young N."/>
            <person name="Fitzgerald M."/>
            <person name="Haas B.J."/>
            <person name="Zeng Q."/>
            <person name="Young S."/>
            <person name="Adiconis X."/>
            <person name="Fan L."/>
            <person name="Levin J.Z."/>
            <person name="Mitchell T.K."/>
            <person name="Okubara P.A."/>
            <person name="Farman M.L."/>
            <person name="Kohn L.M."/>
            <person name="Birren B."/>
            <person name="Ma L.-J."/>
            <person name="Dean R.A."/>
        </authorList>
    </citation>
    <scope>NUCLEOTIDE SEQUENCE</scope>
    <source>
        <strain evidence="2">ATCC 64411 / 73-15</strain>
    </source>
</reference>
<name>A0A0C4DPY3_MAGP6</name>
<sequence>MLNTNIKFTGLKYVFITEKVTFFYIFIGKAPFSGPQITFLGAIGV</sequence>
<protein>
    <submittedName>
        <fullName evidence="1 2">Uncharacterized protein</fullName>
    </submittedName>
</protein>
<dbReference type="EnsemblFungi" id="MAPG_01914T0">
    <property type="protein sequence ID" value="MAPG_01914T0"/>
    <property type="gene ID" value="MAPG_01914"/>
</dbReference>
<reference evidence="1" key="3">
    <citation type="submission" date="2011-03" db="EMBL/GenBank/DDBJ databases">
        <title>Annotation of Magnaporthe poae ATCC 64411.</title>
        <authorList>
            <person name="Ma L.-J."/>
            <person name="Dead R."/>
            <person name="Young S.K."/>
            <person name="Zeng Q."/>
            <person name="Gargeya S."/>
            <person name="Fitzgerald M."/>
            <person name="Haas B."/>
            <person name="Abouelleil A."/>
            <person name="Alvarado L."/>
            <person name="Arachchi H.M."/>
            <person name="Berlin A."/>
            <person name="Brown A."/>
            <person name="Chapman S.B."/>
            <person name="Chen Z."/>
            <person name="Dunbar C."/>
            <person name="Freedman E."/>
            <person name="Gearin G."/>
            <person name="Gellesch M."/>
            <person name="Goldberg J."/>
            <person name="Griggs A."/>
            <person name="Gujja S."/>
            <person name="Heiman D."/>
            <person name="Howarth C."/>
            <person name="Larson L."/>
            <person name="Lui A."/>
            <person name="MacDonald P.J.P."/>
            <person name="Mehta T."/>
            <person name="Montmayeur A."/>
            <person name="Murphy C."/>
            <person name="Neiman D."/>
            <person name="Pearson M."/>
            <person name="Priest M."/>
            <person name="Roberts A."/>
            <person name="Saif S."/>
            <person name="Shea T."/>
            <person name="Shenoy N."/>
            <person name="Sisk P."/>
            <person name="Stolte C."/>
            <person name="Sykes S."/>
            <person name="Yandava C."/>
            <person name="Wortman J."/>
            <person name="Nusbaum C."/>
            <person name="Birren B."/>
        </authorList>
    </citation>
    <scope>NUCLEOTIDE SEQUENCE</scope>
    <source>
        <strain evidence="1">ATCC 64411</strain>
    </source>
</reference>
<dbReference type="Proteomes" id="UP000011715">
    <property type="component" value="Unassembled WGS sequence"/>
</dbReference>
<evidence type="ECO:0000313" key="2">
    <source>
        <dbReference type="EnsemblFungi" id="MAPG_01914T0"/>
    </source>
</evidence>
<dbReference type="AlphaFoldDB" id="A0A0C4DPY3"/>
<evidence type="ECO:0000313" key="3">
    <source>
        <dbReference type="Proteomes" id="UP000011715"/>
    </source>
</evidence>